<dbReference type="AlphaFoldDB" id="A0A1E8FIJ1"/>
<evidence type="ECO:0000259" key="2">
    <source>
        <dbReference type="PROSITE" id="PS51352"/>
    </source>
</evidence>
<dbReference type="GO" id="GO:0016209">
    <property type="term" value="F:antioxidant activity"/>
    <property type="evidence" value="ECO:0007669"/>
    <property type="project" value="InterPro"/>
</dbReference>
<keyword evidence="4" id="KW-1185">Reference proteome</keyword>
<dbReference type="InterPro" id="IPR000866">
    <property type="entry name" value="AhpC/TSA"/>
</dbReference>
<keyword evidence="1" id="KW-0676">Redox-active center</keyword>
<organism evidence="3 4">
    <name type="scientific">Alteromonas lipolytica</name>
    <dbReference type="NCBI Taxonomy" id="1856405"/>
    <lineage>
        <taxon>Bacteria</taxon>
        <taxon>Pseudomonadati</taxon>
        <taxon>Pseudomonadota</taxon>
        <taxon>Gammaproteobacteria</taxon>
        <taxon>Alteromonadales</taxon>
        <taxon>Alteromonadaceae</taxon>
        <taxon>Alteromonas/Salinimonas group</taxon>
        <taxon>Alteromonas</taxon>
    </lineage>
</organism>
<dbReference type="GO" id="GO:0015036">
    <property type="term" value="F:disulfide oxidoreductase activity"/>
    <property type="evidence" value="ECO:0007669"/>
    <property type="project" value="UniProtKB-ARBA"/>
</dbReference>
<proteinExistence type="predicted"/>
<reference evidence="3 4" key="1">
    <citation type="submission" date="2016-09" db="EMBL/GenBank/DDBJ databases">
        <title>Alteromonas lipolytica, a new species isolated from sea water.</title>
        <authorList>
            <person name="Wu Y.-H."/>
            <person name="Cheng H."/>
            <person name="Xu X.-W."/>
        </authorList>
    </citation>
    <scope>NUCLEOTIDE SEQUENCE [LARGE SCALE GENOMIC DNA]</scope>
    <source>
        <strain evidence="3 4">JW12</strain>
    </source>
</reference>
<gene>
    <name evidence="3" type="ORF">BFC17_17270</name>
</gene>
<dbReference type="PROSITE" id="PS51352">
    <property type="entry name" value="THIOREDOXIN_2"/>
    <property type="match status" value="1"/>
</dbReference>
<dbReference type="Proteomes" id="UP000176037">
    <property type="component" value="Unassembled WGS sequence"/>
</dbReference>
<dbReference type="CDD" id="cd02966">
    <property type="entry name" value="TlpA_like_family"/>
    <property type="match status" value="1"/>
</dbReference>
<comment type="caution">
    <text evidence="3">The sequence shown here is derived from an EMBL/GenBank/DDBJ whole genome shotgun (WGS) entry which is preliminary data.</text>
</comment>
<dbReference type="Gene3D" id="3.40.30.10">
    <property type="entry name" value="Glutaredoxin"/>
    <property type="match status" value="1"/>
</dbReference>
<dbReference type="InterPro" id="IPR017937">
    <property type="entry name" value="Thioredoxin_CS"/>
</dbReference>
<dbReference type="PANTHER" id="PTHR42852:SF13">
    <property type="entry name" value="PROTEIN DIPZ"/>
    <property type="match status" value="1"/>
</dbReference>
<dbReference type="PANTHER" id="PTHR42852">
    <property type="entry name" value="THIOL:DISULFIDE INTERCHANGE PROTEIN DSBE"/>
    <property type="match status" value="1"/>
</dbReference>
<dbReference type="InterPro" id="IPR013766">
    <property type="entry name" value="Thioredoxin_domain"/>
</dbReference>
<dbReference type="EMBL" id="MJIC01000010">
    <property type="protein sequence ID" value="OFI35283.1"/>
    <property type="molecule type" value="Genomic_DNA"/>
</dbReference>
<name>A0A1E8FIJ1_9ALTE</name>
<dbReference type="InterPro" id="IPR050553">
    <property type="entry name" value="Thioredoxin_ResA/DsbE_sf"/>
</dbReference>
<sequence length="149" mass="16332">MVLAGALALAAGIGFRTMQPLSVETVEGAPFHWQDDKWTVVNFFAEWCLPCLREIPELNAFYASGEVRVLGVSFDELDNEQLLGVISRQQIAFPVVQSVAKSSLPVDMPIVLPTTYIVAPDGEVVTTIRGEVTRERLNTALAESRSKVL</sequence>
<evidence type="ECO:0000256" key="1">
    <source>
        <dbReference type="ARBA" id="ARBA00023284"/>
    </source>
</evidence>
<dbReference type="Pfam" id="PF00578">
    <property type="entry name" value="AhpC-TSA"/>
    <property type="match status" value="1"/>
</dbReference>
<dbReference type="SUPFAM" id="SSF52833">
    <property type="entry name" value="Thioredoxin-like"/>
    <property type="match status" value="1"/>
</dbReference>
<feature type="domain" description="Thioredoxin" evidence="2">
    <location>
        <begin position="12"/>
        <end position="146"/>
    </location>
</feature>
<evidence type="ECO:0000313" key="3">
    <source>
        <dbReference type="EMBL" id="OFI35283.1"/>
    </source>
</evidence>
<dbReference type="STRING" id="1856405.BFC17_17270"/>
<accession>A0A1E8FIJ1</accession>
<dbReference type="InterPro" id="IPR036249">
    <property type="entry name" value="Thioredoxin-like_sf"/>
</dbReference>
<dbReference type="PROSITE" id="PS00194">
    <property type="entry name" value="THIOREDOXIN_1"/>
    <property type="match status" value="1"/>
</dbReference>
<evidence type="ECO:0000313" key="4">
    <source>
        <dbReference type="Proteomes" id="UP000176037"/>
    </source>
</evidence>
<protein>
    <recommendedName>
        <fullName evidence="2">Thioredoxin domain-containing protein</fullName>
    </recommendedName>
</protein>